<evidence type="ECO:0000313" key="1">
    <source>
        <dbReference type="EMBL" id="XDQ23292.1"/>
    </source>
</evidence>
<dbReference type="AlphaFoldDB" id="A0AB39NY89"/>
<accession>A0AB39NY89</accession>
<gene>
    <name evidence="1" type="ORF">AB5J56_00475</name>
</gene>
<dbReference type="EMBL" id="CP163435">
    <property type="protein sequence ID" value="XDQ23292.1"/>
    <property type="molecule type" value="Genomic_DNA"/>
</dbReference>
<proteinExistence type="predicted"/>
<sequence>MDRGDVDGDLVAAGVLFIPGRDSPLLLEAADSALDRMAGPIVLKRRPAVATGAATALAVADLVDRLGNGVADPAFAQVTASGIETLSVGRHATFPTRFIDQGSSRSPAAGIRYLLGNERASDALLDLTERLRRWR</sequence>
<dbReference type="RefSeq" id="WP_369228876.1">
    <property type="nucleotide sequence ID" value="NZ_CP163435.1"/>
</dbReference>
<organism evidence="1">
    <name type="scientific">Streptomyces sp. R21</name>
    <dbReference type="NCBI Taxonomy" id="3238627"/>
    <lineage>
        <taxon>Bacteria</taxon>
        <taxon>Bacillati</taxon>
        <taxon>Actinomycetota</taxon>
        <taxon>Actinomycetes</taxon>
        <taxon>Kitasatosporales</taxon>
        <taxon>Streptomycetaceae</taxon>
        <taxon>Streptomyces</taxon>
    </lineage>
</organism>
<protein>
    <submittedName>
        <fullName evidence="1">Uncharacterized protein</fullName>
    </submittedName>
</protein>
<reference evidence="1" key="1">
    <citation type="submission" date="2024-07" db="EMBL/GenBank/DDBJ databases">
        <authorList>
            <person name="Yu S.T."/>
        </authorList>
    </citation>
    <scope>NUCLEOTIDE SEQUENCE</scope>
    <source>
        <strain evidence="1">R21</strain>
    </source>
</reference>
<name>A0AB39NY89_9ACTN</name>